<dbReference type="AlphaFoldDB" id="A0AAV1XWP1"/>
<proteinExistence type="predicted"/>
<dbReference type="PANTHER" id="PTHR48429:SF1">
    <property type="entry name" value="AGENET DOMAIN-CONTAINING PROTEIN"/>
    <property type="match status" value="1"/>
</dbReference>
<evidence type="ECO:0000313" key="4">
    <source>
        <dbReference type="Proteomes" id="UP001497480"/>
    </source>
</evidence>
<evidence type="ECO:0000313" key="3">
    <source>
        <dbReference type="EMBL" id="CAL0325303.1"/>
    </source>
</evidence>
<dbReference type="EMBL" id="CAXHTB010000018">
    <property type="protein sequence ID" value="CAL0325303.1"/>
    <property type="molecule type" value="Genomic_DNA"/>
</dbReference>
<keyword evidence="2" id="KW-0732">Signal</keyword>
<evidence type="ECO:0000256" key="2">
    <source>
        <dbReference type="SAM" id="SignalP"/>
    </source>
</evidence>
<gene>
    <name evidence="3" type="ORF">LLUT_LOCUS26363</name>
</gene>
<reference evidence="3 4" key="1">
    <citation type="submission" date="2024-03" db="EMBL/GenBank/DDBJ databases">
        <authorList>
            <person name="Martinez-Hernandez J."/>
        </authorList>
    </citation>
    <scope>NUCLEOTIDE SEQUENCE [LARGE SCALE GENOMIC DNA]</scope>
</reference>
<dbReference type="InterPro" id="IPR055274">
    <property type="entry name" value="SWO1"/>
</dbReference>
<dbReference type="PANTHER" id="PTHR48429">
    <property type="entry name" value="AGENET DOMAIN-CONTAINING PROTEIN"/>
    <property type="match status" value="1"/>
</dbReference>
<feature type="chain" id="PRO_5043920481" evidence="2">
    <location>
        <begin position="27"/>
        <end position="196"/>
    </location>
</feature>
<comment type="caution">
    <text evidence="3">The sequence shown here is derived from an EMBL/GenBank/DDBJ whole genome shotgun (WGS) entry which is preliminary data.</text>
</comment>
<keyword evidence="4" id="KW-1185">Reference proteome</keyword>
<evidence type="ECO:0000256" key="1">
    <source>
        <dbReference type="SAM" id="MobiDB-lite"/>
    </source>
</evidence>
<feature type="signal peptide" evidence="2">
    <location>
        <begin position="1"/>
        <end position="26"/>
    </location>
</feature>
<organism evidence="3 4">
    <name type="scientific">Lupinus luteus</name>
    <name type="common">European yellow lupine</name>
    <dbReference type="NCBI Taxonomy" id="3873"/>
    <lineage>
        <taxon>Eukaryota</taxon>
        <taxon>Viridiplantae</taxon>
        <taxon>Streptophyta</taxon>
        <taxon>Embryophyta</taxon>
        <taxon>Tracheophyta</taxon>
        <taxon>Spermatophyta</taxon>
        <taxon>Magnoliopsida</taxon>
        <taxon>eudicotyledons</taxon>
        <taxon>Gunneridae</taxon>
        <taxon>Pentapetalae</taxon>
        <taxon>rosids</taxon>
        <taxon>fabids</taxon>
        <taxon>Fabales</taxon>
        <taxon>Fabaceae</taxon>
        <taxon>Papilionoideae</taxon>
        <taxon>50 kb inversion clade</taxon>
        <taxon>genistoids sensu lato</taxon>
        <taxon>core genistoids</taxon>
        <taxon>Genisteae</taxon>
        <taxon>Lupinus</taxon>
    </lineage>
</organism>
<accession>A0AAV1XWP1</accession>
<sequence length="196" mass="21634">MCKKLGLLFSFSTTFMIGSMFLGAGAESCSISRHNNVWSEAISSESAEMLLKSVGQEEFIPRQVVMLESDACDELACLTKQMEPNPKPDDKNEFKDIVVDSQPPGCVDEKFSGSKDDVEMEQSLAGPSQGNERSIDRSSRTCELLLPIAQSHKIPSPHFHHQFIIGFVTITAFKCTTSDIISINIHIISITVHILL</sequence>
<dbReference type="Proteomes" id="UP001497480">
    <property type="component" value="Unassembled WGS sequence"/>
</dbReference>
<protein>
    <submittedName>
        <fullName evidence="3">Uncharacterized protein</fullName>
    </submittedName>
</protein>
<name>A0AAV1XWP1_LUPLU</name>
<feature type="region of interest" description="Disordered" evidence="1">
    <location>
        <begin position="109"/>
        <end position="136"/>
    </location>
</feature>